<dbReference type="Pfam" id="PF26572">
    <property type="entry name" value="DUF8185"/>
    <property type="match status" value="1"/>
</dbReference>
<accession>A0A6J6FA47</accession>
<dbReference type="EMBL" id="CAEZUE010000012">
    <property type="protein sequence ID" value="CAB4585566.1"/>
    <property type="molecule type" value="Genomic_DNA"/>
</dbReference>
<sequence length="226" mass="24044">MTANYTITLTDAESVRDFDTFVGRAEQIENKSVRLVAEGNVLAVWVQVLSPRGLSDTTPTVLGMRGFSLATPSTFDVVVPAESLRARLAAATSTEAGSSVTLPATAPSVRWTVALPTRDGWETTGKLASKDLDKVASDGIREVTKALPAEAEERLVRSIRSQVWGSNMSSDIGIPAGVAFAAVTLGFIGDETMSVSVRDPWVQVSSQRGVVVAKRTPVILDDDPLQ</sequence>
<proteinExistence type="predicted"/>
<feature type="domain" description="DUF8010" evidence="1">
    <location>
        <begin position="6"/>
        <end position="96"/>
    </location>
</feature>
<evidence type="ECO:0000259" key="1">
    <source>
        <dbReference type="Pfam" id="PF26035"/>
    </source>
</evidence>
<dbReference type="InterPro" id="IPR058498">
    <property type="entry name" value="DUF8185"/>
</dbReference>
<gene>
    <name evidence="3" type="ORF">UFOPK1788_00196</name>
</gene>
<dbReference type="InterPro" id="IPR058323">
    <property type="entry name" value="DUF8010"/>
</dbReference>
<dbReference type="Pfam" id="PF26035">
    <property type="entry name" value="DUF8010"/>
    <property type="match status" value="1"/>
</dbReference>
<evidence type="ECO:0000313" key="3">
    <source>
        <dbReference type="EMBL" id="CAB4585566.1"/>
    </source>
</evidence>
<reference evidence="3" key="1">
    <citation type="submission" date="2020-05" db="EMBL/GenBank/DDBJ databases">
        <authorList>
            <person name="Chiriac C."/>
            <person name="Salcher M."/>
            <person name="Ghai R."/>
            <person name="Kavagutti S V."/>
        </authorList>
    </citation>
    <scope>NUCLEOTIDE SEQUENCE</scope>
</reference>
<protein>
    <submittedName>
        <fullName evidence="3">Unannotated protein</fullName>
    </submittedName>
</protein>
<organism evidence="3">
    <name type="scientific">freshwater metagenome</name>
    <dbReference type="NCBI Taxonomy" id="449393"/>
    <lineage>
        <taxon>unclassified sequences</taxon>
        <taxon>metagenomes</taxon>
        <taxon>ecological metagenomes</taxon>
    </lineage>
</organism>
<evidence type="ECO:0000259" key="2">
    <source>
        <dbReference type="Pfam" id="PF26572"/>
    </source>
</evidence>
<name>A0A6J6FA47_9ZZZZ</name>
<feature type="domain" description="DUF8185" evidence="2">
    <location>
        <begin position="116"/>
        <end position="216"/>
    </location>
</feature>
<dbReference type="AlphaFoldDB" id="A0A6J6FA47"/>